<evidence type="ECO:0000256" key="1">
    <source>
        <dbReference type="SAM" id="Phobius"/>
    </source>
</evidence>
<feature type="transmembrane region" description="Helical" evidence="1">
    <location>
        <begin position="7"/>
        <end position="31"/>
    </location>
</feature>
<keyword evidence="1" id="KW-0472">Membrane</keyword>
<dbReference type="RefSeq" id="XP_017301012.1">
    <property type="nucleotide sequence ID" value="XM_017445523.2"/>
</dbReference>
<gene>
    <name evidence="3" type="primary">LOC103512730</name>
</gene>
<organism evidence="2 3">
    <name type="scientific">Diaphorina citri</name>
    <name type="common">Asian citrus psyllid</name>
    <dbReference type="NCBI Taxonomy" id="121845"/>
    <lineage>
        <taxon>Eukaryota</taxon>
        <taxon>Metazoa</taxon>
        <taxon>Ecdysozoa</taxon>
        <taxon>Arthropoda</taxon>
        <taxon>Hexapoda</taxon>
        <taxon>Insecta</taxon>
        <taxon>Pterygota</taxon>
        <taxon>Neoptera</taxon>
        <taxon>Paraneoptera</taxon>
        <taxon>Hemiptera</taxon>
        <taxon>Sternorrhyncha</taxon>
        <taxon>Psylloidea</taxon>
        <taxon>Psyllidae</taxon>
        <taxon>Diaphorininae</taxon>
        <taxon>Diaphorina</taxon>
    </lineage>
</organism>
<name>A0A1S4EG33_DIACI</name>
<reference evidence="3" key="1">
    <citation type="submission" date="2025-08" db="UniProtKB">
        <authorList>
            <consortium name="RefSeq"/>
        </authorList>
    </citation>
    <scope>IDENTIFICATION</scope>
</reference>
<dbReference type="Proteomes" id="UP000079169">
    <property type="component" value="Unplaced"/>
</dbReference>
<proteinExistence type="predicted"/>
<dbReference type="AlphaFoldDB" id="A0A1S4EG33"/>
<feature type="transmembrane region" description="Helical" evidence="1">
    <location>
        <begin position="107"/>
        <end position="126"/>
    </location>
</feature>
<feature type="transmembrane region" description="Helical" evidence="1">
    <location>
        <begin position="43"/>
        <end position="59"/>
    </location>
</feature>
<accession>A0A1S4EG33</accession>
<sequence length="152" mass="17381">MGLGRFIQLAVAILVVLCLHIGVNIINRVILEVCYYQQDADKMALNCSFLVFLMLFLMLQARPKHFGRYCCILVCAELLLQLLYLCWFLKLHYLLMCDLIPSLDNSWLGGLAVYKFLLLLLILYVLQLSVTCVKIGNFVTINNTELQSLQTS</sequence>
<dbReference type="PaxDb" id="121845-A0A1S4EG33"/>
<dbReference type="GeneID" id="103512730"/>
<protein>
    <submittedName>
        <fullName evidence="3">Uncharacterized protein LOC103512730</fullName>
    </submittedName>
</protein>
<dbReference type="KEGG" id="dci:103512730"/>
<evidence type="ECO:0000313" key="3">
    <source>
        <dbReference type="RefSeq" id="XP_017301012.1"/>
    </source>
</evidence>
<keyword evidence="2" id="KW-1185">Reference proteome</keyword>
<feature type="transmembrane region" description="Helical" evidence="1">
    <location>
        <begin position="71"/>
        <end position="95"/>
    </location>
</feature>
<keyword evidence="1" id="KW-1133">Transmembrane helix</keyword>
<evidence type="ECO:0000313" key="2">
    <source>
        <dbReference type="Proteomes" id="UP000079169"/>
    </source>
</evidence>
<keyword evidence="1" id="KW-0812">Transmembrane</keyword>